<dbReference type="PANTHER" id="PTHR19848:SF8">
    <property type="entry name" value="F-BOX AND WD REPEAT DOMAIN CONTAINING 7"/>
    <property type="match status" value="1"/>
</dbReference>
<keyword evidence="2" id="KW-0677">Repeat</keyword>
<dbReference type="SUPFAM" id="SSF50978">
    <property type="entry name" value="WD40 repeat-like"/>
    <property type="match status" value="1"/>
</dbReference>
<keyword evidence="5" id="KW-1185">Reference proteome</keyword>
<proteinExistence type="predicted"/>
<feature type="non-terminal residue" evidence="4">
    <location>
        <position position="1"/>
    </location>
</feature>
<feature type="repeat" description="WD" evidence="3">
    <location>
        <begin position="37"/>
        <end position="62"/>
    </location>
</feature>
<dbReference type="AlphaFoldDB" id="A0A1B7MZR7"/>
<dbReference type="OrthoDB" id="6262491at2759"/>
<keyword evidence="1 3" id="KW-0853">WD repeat</keyword>
<evidence type="ECO:0000313" key="4">
    <source>
        <dbReference type="EMBL" id="OAX38118.1"/>
    </source>
</evidence>
<dbReference type="InterPro" id="IPR015943">
    <property type="entry name" value="WD40/YVTN_repeat-like_dom_sf"/>
</dbReference>
<evidence type="ECO:0000256" key="2">
    <source>
        <dbReference type="ARBA" id="ARBA00022737"/>
    </source>
</evidence>
<dbReference type="InterPro" id="IPR001680">
    <property type="entry name" value="WD40_rpt"/>
</dbReference>
<dbReference type="EMBL" id="KV448312">
    <property type="protein sequence ID" value="OAX38118.1"/>
    <property type="molecule type" value="Genomic_DNA"/>
</dbReference>
<dbReference type="Proteomes" id="UP000092154">
    <property type="component" value="Unassembled WGS sequence"/>
</dbReference>
<protein>
    <submittedName>
        <fullName evidence="4">Uncharacterized protein</fullName>
    </submittedName>
</protein>
<evidence type="ECO:0000313" key="5">
    <source>
        <dbReference type="Proteomes" id="UP000092154"/>
    </source>
</evidence>
<gene>
    <name evidence="4" type="ORF">K503DRAFT_692110</name>
</gene>
<dbReference type="STRING" id="1314800.A0A1B7MZR7"/>
<dbReference type="InterPro" id="IPR019775">
    <property type="entry name" value="WD40_repeat_CS"/>
</dbReference>
<dbReference type="Gene3D" id="2.130.10.10">
    <property type="entry name" value="YVTN repeat-like/Quinoprotein amine dehydrogenase"/>
    <property type="match status" value="1"/>
</dbReference>
<dbReference type="Pfam" id="PF00400">
    <property type="entry name" value="WD40"/>
    <property type="match status" value="2"/>
</dbReference>
<name>A0A1B7MZR7_9AGAM</name>
<sequence>SLTTSFISHNDRHIVSGGRNRTIVIWDIKRKQTEFELVNHTDTVNPVCFSPDGNRLASGSEDVRVVPL</sequence>
<evidence type="ECO:0000256" key="3">
    <source>
        <dbReference type="PROSITE-ProRule" id="PRU00221"/>
    </source>
</evidence>
<feature type="repeat" description="WD" evidence="3">
    <location>
        <begin position="1"/>
        <end position="36"/>
    </location>
</feature>
<dbReference type="PANTHER" id="PTHR19848">
    <property type="entry name" value="WD40 REPEAT PROTEIN"/>
    <property type="match status" value="1"/>
</dbReference>
<evidence type="ECO:0000256" key="1">
    <source>
        <dbReference type="ARBA" id="ARBA00022574"/>
    </source>
</evidence>
<dbReference type="InterPro" id="IPR036322">
    <property type="entry name" value="WD40_repeat_dom_sf"/>
</dbReference>
<organism evidence="4 5">
    <name type="scientific">Rhizopogon vinicolor AM-OR11-026</name>
    <dbReference type="NCBI Taxonomy" id="1314800"/>
    <lineage>
        <taxon>Eukaryota</taxon>
        <taxon>Fungi</taxon>
        <taxon>Dikarya</taxon>
        <taxon>Basidiomycota</taxon>
        <taxon>Agaricomycotina</taxon>
        <taxon>Agaricomycetes</taxon>
        <taxon>Agaricomycetidae</taxon>
        <taxon>Boletales</taxon>
        <taxon>Suillineae</taxon>
        <taxon>Rhizopogonaceae</taxon>
        <taxon>Rhizopogon</taxon>
    </lineage>
</organism>
<dbReference type="PROSITE" id="PS50082">
    <property type="entry name" value="WD_REPEATS_2"/>
    <property type="match status" value="2"/>
</dbReference>
<accession>A0A1B7MZR7</accession>
<dbReference type="InParanoid" id="A0A1B7MZR7"/>
<dbReference type="PROSITE" id="PS50294">
    <property type="entry name" value="WD_REPEATS_REGION"/>
    <property type="match status" value="1"/>
</dbReference>
<dbReference type="PROSITE" id="PS00678">
    <property type="entry name" value="WD_REPEATS_1"/>
    <property type="match status" value="1"/>
</dbReference>
<reference evidence="4 5" key="1">
    <citation type="submission" date="2016-06" db="EMBL/GenBank/DDBJ databases">
        <title>Comparative genomics of the ectomycorrhizal sister species Rhizopogon vinicolor and Rhizopogon vesiculosus (Basidiomycota: Boletales) reveals a divergence of the mating type B locus.</title>
        <authorList>
            <consortium name="DOE Joint Genome Institute"/>
            <person name="Mujic A.B."/>
            <person name="Kuo A."/>
            <person name="Tritt A."/>
            <person name="Lipzen A."/>
            <person name="Chen C."/>
            <person name="Johnson J."/>
            <person name="Sharma A."/>
            <person name="Barry K."/>
            <person name="Grigoriev I.V."/>
            <person name="Spatafora J.W."/>
        </authorList>
    </citation>
    <scope>NUCLEOTIDE SEQUENCE [LARGE SCALE GENOMIC DNA]</scope>
    <source>
        <strain evidence="4 5">AM-OR11-026</strain>
    </source>
</reference>